<gene>
    <name evidence="1" type="ORF">AWB68_06629</name>
</gene>
<reference evidence="1" key="1">
    <citation type="submission" date="2016-01" db="EMBL/GenBank/DDBJ databases">
        <authorList>
            <person name="Peeters C."/>
        </authorList>
    </citation>
    <scope>NUCLEOTIDE SEQUENCE [LARGE SCALE GENOMIC DNA]</scope>
    <source>
        <strain evidence="1">LMG 22940</strain>
    </source>
</reference>
<evidence type="ECO:0000313" key="2">
    <source>
        <dbReference type="Proteomes" id="UP000054770"/>
    </source>
</evidence>
<dbReference type="RefSeq" id="WP_125483125.1">
    <property type="nucleotide sequence ID" value="NZ_FCON02000124.1"/>
</dbReference>
<dbReference type="EMBL" id="FCON02000124">
    <property type="protein sequence ID" value="SAL82714.1"/>
    <property type="molecule type" value="Genomic_DNA"/>
</dbReference>
<protein>
    <submittedName>
        <fullName evidence="1">Uncharacterized protein</fullName>
    </submittedName>
</protein>
<keyword evidence="2" id="KW-1185">Reference proteome</keyword>
<sequence>MATNSTMKSPVERVAIAELEKLMERLHKDNADSLKAAAYIRHITAPLHGLKLAQTDLFGSLEMLRVAEATGDKTAAKLANRKVNMHARRLDKNRDELLHMVELSKYAFKRKPKPTAA</sequence>
<evidence type="ECO:0000313" key="1">
    <source>
        <dbReference type="EMBL" id="SAL82714.1"/>
    </source>
</evidence>
<accession>A0A158KNQ5</accession>
<proteinExistence type="predicted"/>
<organism evidence="1 2">
    <name type="scientific">Caballeronia choica</name>
    <dbReference type="NCBI Taxonomy" id="326476"/>
    <lineage>
        <taxon>Bacteria</taxon>
        <taxon>Pseudomonadati</taxon>
        <taxon>Pseudomonadota</taxon>
        <taxon>Betaproteobacteria</taxon>
        <taxon>Burkholderiales</taxon>
        <taxon>Burkholderiaceae</taxon>
        <taxon>Caballeronia</taxon>
    </lineage>
</organism>
<name>A0A158KNQ5_9BURK</name>
<comment type="caution">
    <text evidence="1">The sequence shown here is derived from an EMBL/GenBank/DDBJ whole genome shotgun (WGS) entry which is preliminary data.</text>
</comment>
<dbReference type="Proteomes" id="UP000054770">
    <property type="component" value="Unassembled WGS sequence"/>
</dbReference>
<dbReference type="AlphaFoldDB" id="A0A158KNQ5"/>